<keyword evidence="2" id="KW-0614">Plasmid</keyword>
<proteinExistence type="predicted"/>
<feature type="transmembrane region" description="Helical" evidence="1">
    <location>
        <begin position="36"/>
        <end position="55"/>
    </location>
</feature>
<keyword evidence="1" id="KW-1133">Transmembrane helix</keyword>
<feature type="transmembrane region" description="Helical" evidence="1">
    <location>
        <begin position="83"/>
        <end position="102"/>
    </location>
</feature>
<keyword evidence="1" id="KW-0812">Transmembrane</keyword>
<organism evidence="2 3">
    <name type="scientific">Agrobacterium tumefaciens</name>
    <dbReference type="NCBI Taxonomy" id="358"/>
    <lineage>
        <taxon>Bacteria</taxon>
        <taxon>Pseudomonadati</taxon>
        <taxon>Pseudomonadota</taxon>
        <taxon>Alphaproteobacteria</taxon>
        <taxon>Hyphomicrobiales</taxon>
        <taxon>Rhizobiaceae</taxon>
        <taxon>Rhizobium/Agrobacterium group</taxon>
        <taxon>Agrobacterium</taxon>
        <taxon>Agrobacterium tumefaciens complex</taxon>
    </lineage>
</organism>
<dbReference type="Proteomes" id="UP000237717">
    <property type="component" value="Plasmid pAt1D1609b"/>
</dbReference>
<protein>
    <submittedName>
        <fullName evidence="2">Uncharacterized protein</fullName>
    </submittedName>
</protein>
<accession>A0A2L2LMG7</accession>
<evidence type="ECO:0000313" key="2">
    <source>
        <dbReference type="EMBL" id="AVH45531.1"/>
    </source>
</evidence>
<name>A0A2L2LMG7_AGRTU</name>
<feature type="transmembrane region" description="Helical" evidence="1">
    <location>
        <begin position="6"/>
        <end position="24"/>
    </location>
</feature>
<gene>
    <name evidence="2" type="ORF">At1D1609_55000</name>
</gene>
<evidence type="ECO:0000313" key="3">
    <source>
        <dbReference type="Proteomes" id="UP000237717"/>
    </source>
</evidence>
<keyword evidence="1" id="KW-0472">Membrane</keyword>
<reference evidence="2 3" key="1">
    <citation type="submission" date="2018-02" db="EMBL/GenBank/DDBJ databases">
        <title>Complete genome sequence of Agrobacterium tumefaciens 1D1609.</title>
        <authorList>
            <person name="Cho S.-T."/>
            <person name="Haryono M."/>
            <person name="Chang H.-H."/>
            <person name="Santos M.N."/>
            <person name="Lai E.-M."/>
            <person name="Kuo C.-H."/>
        </authorList>
    </citation>
    <scope>NUCLEOTIDE SEQUENCE [LARGE SCALE GENOMIC DNA]</scope>
    <source>
        <strain evidence="2 3">1D1609</strain>
        <plasmid evidence="3">Plasmid pat1d1609b</plasmid>
    </source>
</reference>
<dbReference type="EMBL" id="CP026928">
    <property type="protein sequence ID" value="AVH45531.1"/>
    <property type="molecule type" value="Genomic_DNA"/>
</dbReference>
<geneLocation type="plasmid" evidence="3">
    <name>pat1d1609b</name>
</geneLocation>
<evidence type="ECO:0000256" key="1">
    <source>
        <dbReference type="SAM" id="Phobius"/>
    </source>
</evidence>
<sequence length="554" mass="62955">MTLDGFLSFLALFIAFYAIVSPVTRLRAQLHLAVQVPLALLAVSLVLYFEFFSLLGQPCRLTDSEACTWLIFPKDGSVTPPQAAFLVVFVWMILAWGLNVVLKPGPRSMATIGKLVQTLLYERRFSELLDFIRPHLDLVETVAQRRLIRHKVRDWVADADWMRRQKIRTFQPVESEEHEPDQPRAGKGKQVYEGFRRRIRWMKHIIPAGHKAQLDAENITRMLLRSEEFRRFLATMRPDALPDLMAIKLQLRFDFSDRVLRDLIADSGSKLYQEIENNQNLANKGGYAIPDENVLLRLLFGDAEVAHKLAAWKPVGDAVINTIRAGANSGYVAYLNDRADNFDDERWRDTTFVGVRFFDIMINEAMRQGVPYHMWLFYLPLIVTELEEIYDTSGQNIDAIAEFPTRNARLIYEIFDVLGNWVRNITHLDEASHHAALSNAGEFSSGVIPADAAIALGNAMVTIALSDRIGDTFASYLHDCVLSDISTLPRKGLEGQMRAMLIRSIVGGGNRHPDARYGERLKTFVAMADHVLRISVKDYTDALEAEFPEPRRHG</sequence>
<dbReference type="AlphaFoldDB" id="A0A2L2LMG7"/>